<feature type="compositionally biased region" description="Polar residues" evidence="1">
    <location>
        <begin position="75"/>
        <end position="87"/>
    </location>
</feature>
<dbReference type="Pfam" id="PF10151">
    <property type="entry name" value="TMEM214"/>
    <property type="match status" value="1"/>
</dbReference>
<feature type="compositionally biased region" description="Acidic residues" evidence="1">
    <location>
        <begin position="133"/>
        <end position="145"/>
    </location>
</feature>
<dbReference type="EMBL" id="CM031829">
    <property type="protein sequence ID" value="KAG6714146.1"/>
    <property type="molecule type" value="Genomic_DNA"/>
</dbReference>
<sequence>MNKCQRLKFASALAASVLFSFVVSPEKSLSPKAAMEEKHVAFDSSSKDDNEAPTNSDHGWQKVTYAKRPRKTKPSDSVTNHNKTIPNGTLRGADNVFRSLEQQSEDRRRRILEAQRASAIADAPARSKHRTDDEDAEDSETEGVLEDGKVEDAKKVKPKKPKKPKVTVAEAAAKIDAEHLSAFIADISASFESQQEIQLMRFADYFGRAFSAVSASQFPWVKMLRESTVAKFADIPISHISETVYKTSIEWINKRSLEALGSFVLWSLDSIFADLVGQQTGAKGSKRGGPQVSSKSQVAMFVVVAMVLRRKPDVLVNLLPALRETSKYQGQDKLPVIIWMVAQSCQGDLAVGLHAWACNLLPLVSGKSCNTQSRDLVLQLVERILSAPKARSILVNGAVRKGERLMPPSALEILMRVTFPASSARVKATERFEVLYPTLKEVALAGSPGSKAMKQVSQQISSFAVKMAGESTPELSKEATDIFIWCLTQNANCFKQWDEAYEDNLEASVAILKKLSEEWKEHSVKLSPLDPLRETLKNFRNKNERALTGGADAARHALFKDADKYCKSVLGRVSHGHWCMRVGFAALLLPLLLVLLSNMESSDWRKLSVVFSSQRSF</sequence>
<feature type="region of interest" description="Disordered" evidence="1">
    <location>
        <begin position="116"/>
        <end position="163"/>
    </location>
</feature>
<protein>
    <recommendedName>
        <fullName evidence="5">Transmembrane protein 214-A</fullName>
    </recommendedName>
</protein>
<dbReference type="GO" id="GO:0005783">
    <property type="term" value="C:endoplasmic reticulum"/>
    <property type="evidence" value="ECO:0007669"/>
    <property type="project" value="TreeGrafter"/>
</dbReference>
<dbReference type="AlphaFoldDB" id="A0A922F5A9"/>
<accession>A0A922F5A9</accession>
<evidence type="ECO:0000256" key="2">
    <source>
        <dbReference type="SAM" id="SignalP"/>
    </source>
</evidence>
<evidence type="ECO:0000256" key="1">
    <source>
        <dbReference type="SAM" id="MobiDB-lite"/>
    </source>
</evidence>
<keyword evidence="2" id="KW-0732">Signal</keyword>
<dbReference type="PANTHER" id="PTHR13448:SF14">
    <property type="entry name" value="F26K24.17 PROTEIN"/>
    <property type="match status" value="1"/>
</dbReference>
<evidence type="ECO:0000313" key="4">
    <source>
        <dbReference type="Proteomes" id="UP000811246"/>
    </source>
</evidence>
<comment type="caution">
    <text evidence="3">The sequence shown here is derived from an EMBL/GenBank/DDBJ whole genome shotgun (WGS) entry which is preliminary data.</text>
</comment>
<reference evidence="3" key="1">
    <citation type="submission" date="2021-01" db="EMBL/GenBank/DDBJ databases">
        <authorList>
            <person name="Lovell J.T."/>
            <person name="Bentley N."/>
            <person name="Bhattarai G."/>
            <person name="Jenkins J.W."/>
            <person name="Sreedasyam A."/>
            <person name="Alarcon Y."/>
            <person name="Bock C."/>
            <person name="Boston L."/>
            <person name="Carlson J."/>
            <person name="Cervantes K."/>
            <person name="Clermont K."/>
            <person name="Krom N."/>
            <person name="Kubenka K."/>
            <person name="Mamidi S."/>
            <person name="Mattison C."/>
            <person name="Monteros M."/>
            <person name="Pisani C."/>
            <person name="Plott C."/>
            <person name="Rajasekar S."/>
            <person name="Rhein H.S."/>
            <person name="Rohla C."/>
            <person name="Song M."/>
            <person name="Hilaire R.S."/>
            <person name="Shu S."/>
            <person name="Wells L."/>
            <person name="Wang X."/>
            <person name="Webber J."/>
            <person name="Heerema R.J."/>
            <person name="Klein P."/>
            <person name="Conner P."/>
            <person name="Grauke L."/>
            <person name="Grimwood J."/>
            <person name="Schmutz J."/>
            <person name="Randall J.J."/>
        </authorList>
    </citation>
    <scope>NUCLEOTIDE SEQUENCE</scope>
    <source>
        <tissue evidence="3">Leaf</tissue>
    </source>
</reference>
<evidence type="ECO:0000313" key="3">
    <source>
        <dbReference type="EMBL" id="KAG6714146.1"/>
    </source>
</evidence>
<feature type="compositionally biased region" description="Basic and acidic residues" evidence="1">
    <location>
        <begin position="146"/>
        <end position="155"/>
    </location>
</feature>
<feature type="region of interest" description="Disordered" evidence="1">
    <location>
        <begin position="29"/>
        <end position="95"/>
    </location>
</feature>
<feature type="compositionally biased region" description="Basic and acidic residues" evidence="1">
    <location>
        <begin position="34"/>
        <end position="50"/>
    </location>
</feature>
<organism evidence="3 4">
    <name type="scientific">Carya illinoinensis</name>
    <name type="common">Pecan</name>
    <dbReference type="NCBI Taxonomy" id="32201"/>
    <lineage>
        <taxon>Eukaryota</taxon>
        <taxon>Viridiplantae</taxon>
        <taxon>Streptophyta</taxon>
        <taxon>Embryophyta</taxon>
        <taxon>Tracheophyta</taxon>
        <taxon>Spermatophyta</taxon>
        <taxon>Magnoliopsida</taxon>
        <taxon>eudicotyledons</taxon>
        <taxon>Gunneridae</taxon>
        <taxon>Pentapetalae</taxon>
        <taxon>rosids</taxon>
        <taxon>fabids</taxon>
        <taxon>Fagales</taxon>
        <taxon>Juglandaceae</taxon>
        <taxon>Carya</taxon>
    </lineage>
</organism>
<feature type="signal peptide" evidence="2">
    <location>
        <begin position="1"/>
        <end position="25"/>
    </location>
</feature>
<gene>
    <name evidence="3" type="ORF">I3842_05G188800</name>
</gene>
<dbReference type="Proteomes" id="UP000811246">
    <property type="component" value="Chromosome 5"/>
</dbReference>
<proteinExistence type="predicted"/>
<feature type="chain" id="PRO_5037253369" description="Transmembrane protein 214-A" evidence="2">
    <location>
        <begin position="26"/>
        <end position="617"/>
    </location>
</feature>
<dbReference type="GO" id="GO:0005794">
    <property type="term" value="C:Golgi apparatus"/>
    <property type="evidence" value="ECO:0007669"/>
    <property type="project" value="TreeGrafter"/>
</dbReference>
<name>A0A922F5A9_CARIL</name>
<evidence type="ECO:0008006" key="5">
    <source>
        <dbReference type="Google" id="ProtNLM"/>
    </source>
</evidence>
<dbReference type="InterPro" id="IPR019308">
    <property type="entry name" value="TMEM214"/>
</dbReference>
<dbReference type="PANTHER" id="PTHR13448">
    <property type="entry name" value="TRANSMEMBRANE PROTEIN 214"/>
    <property type="match status" value="1"/>
</dbReference>